<evidence type="ECO:0000313" key="1">
    <source>
        <dbReference type="EMBL" id="KAG0424937.1"/>
    </source>
</evidence>
<feature type="non-terminal residue" evidence="1">
    <location>
        <position position="1"/>
    </location>
</feature>
<comment type="caution">
    <text evidence="1">The sequence shown here is derived from an EMBL/GenBank/DDBJ whole genome shotgun (WGS) entry which is preliminary data.</text>
</comment>
<evidence type="ECO:0000313" key="2">
    <source>
        <dbReference type="Proteomes" id="UP000805193"/>
    </source>
</evidence>
<proteinExistence type="predicted"/>
<keyword evidence="2" id="KW-1185">Reference proteome</keyword>
<dbReference type="EMBL" id="JABSTQ010009916">
    <property type="protein sequence ID" value="KAG0424937.1"/>
    <property type="molecule type" value="Genomic_DNA"/>
</dbReference>
<organism evidence="1 2">
    <name type="scientific">Ixodes persulcatus</name>
    <name type="common">Taiga tick</name>
    <dbReference type="NCBI Taxonomy" id="34615"/>
    <lineage>
        <taxon>Eukaryota</taxon>
        <taxon>Metazoa</taxon>
        <taxon>Ecdysozoa</taxon>
        <taxon>Arthropoda</taxon>
        <taxon>Chelicerata</taxon>
        <taxon>Arachnida</taxon>
        <taxon>Acari</taxon>
        <taxon>Parasitiformes</taxon>
        <taxon>Ixodida</taxon>
        <taxon>Ixodoidea</taxon>
        <taxon>Ixodidae</taxon>
        <taxon>Ixodinae</taxon>
        <taxon>Ixodes</taxon>
    </lineage>
</organism>
<reference evidence="1 2" key="1">
    <citation type="journal article" date="2020" name="Cell">
        <title>Large-Scale Comparative Analyses of Tick Genomes Elucidate Their Genetic Diversity and Vector Capacities.</title>
        <authorList>
            <consortium name="Tick Genome and Microbiome Consortium (TIGMIC)"/>
            <person name="Jia N."/>
            <person name="Wang J."/>
            <person name="Shi W."/>
            <person name="Du L."/>
            <person name="Sun Y."/>
            <person name="Zhan W."/>
            <person name="Jiang J.F."/>
            <person name="Wang Q."/>
            <person name="Zhang B."/>
            <person name="Ji P."/>
            <person name="Bell-Sakyi L."/>
            <person name="Cui X.M."/>
            <person name="Yuan T.T."/>
            <person name="Jiang B.G."/>
            <person name="Yang W.F."/>
            <person name="Lam T.T."/>
            <person name="Chang Q.C."/>
            <person name="Ding S.J."/>
            <person name="Wang X.J."/>
            <person name="Zhu J.G."/>
            <person name="Ruan X.D."/>
            <person name="Zhao L."/>
            <person name="Wei J.T."/>
            <person name="Ye R.Z."/>
            <person name="Que T.C."/>
            <person name="Du C.H."/>
            <person name="Zhou Y.H."/>
            <person name="Cheng J.X."/>
            <person name="Dai P.F."/>
            <person name="Guo W.B."/>
            <person name="Han X.H."/>
            <person name="Huang E.J."/>
            <person name="Li L.F."/>
            <person name="Wei W."/>
            <person name="Gao Y.C."/>
            <person name="Liu J.Z."/>
            <person name="Shao H.Z."/>
            <person name="Wang X."/>
            <person name="Wang C.C."/>
            <person name="Yang T.C."/>
            <person name="Huo Q.B."/>
            <person name="Li W."/>
            <person name="Chen H.Y."/>
            <person name="Chen S.E."/>
            <person name="Zhou L.G."/>
            <person name="Ni X.B."/>
            <person name="Tian J.H."/>
            <person name="Sheng Y."/>
            <person name="Liu T."/>
            <person name="Pan Y.S."/>
            <person name="Xia L.Y."/>
            <person name="Li J."/>
            <person name="Zhao F."/>
            <person name="Cao W.C."/>
        </authorList>
    </citation>
    <scope>NUCLEOTIDE SEQUENCE [LARGE SCALE GENOMIC DNA]</scope>
    <source>
        <strain evidence="1">Iper-2018</strain>
    </source>
</reference>
<sequence length="438" mass="46153">HPMNILDGTGEAVGDALVVAPLVRAANLHAQVSPSTFVYVFGYQSEAGDYPSRLGCIHGEELAYLFGAPLVTSLAHFSKNYSKAEQSLAEATVTFWTNFAKFGDPSYVPHDGEVHGDRGKGRFERLVWPQYEAAHQKYLLIGMKPKVKDHYHAHRLSLWLHLIPQLHRPGGPEVVPAHHLLDDHDNPLSYDGNVRSSDLSPLTTSTVPSSSTGVVSSSSSGAGLPQHPLMSSPTSWPPGAAPGLEATPTSNPLNLSDSMMVLLQYGGYSTALSVTIAVGCSLLILNVLIFAGVYYQRDKTKLEAKLHKRNYKVGKPSEVDLSGGAPAAPSKQQLALRAPPPSPVGASSAAPGAAHCPSSVGPQGLLVANNTSHSHLATGGCPDPRLVAATLPPKVPPKPPVKALPEAQPLLAAQGASATLGRVVLRGAHNNKMHDGVV</sequence>
<dbReference type="Proteomes" id="UP000805193">
    <property type="component" value="Unassembled WGS sequence"/>
</dbReference>
<protein>
    <submittedName>
        <fullName evidence="1">Uncharacterized protein</fullName>
    </submittedName>
</protein>
<gene>
    <name evidence="1" type="ORF">HPB47_027862</name>
</gene>
<name>A0AC60PUT8_IXOPE</name>
<accession>A0AC60PUT8</accession>